<sequence length="1340" mass="154423">MSSVFYLPRTLCFGRTTYKEAELLASCNYIVVLAEPGGGKTRLLDSLARQLQTRPITANAFRHKGFDRVNAPIVIDAFDELAKVDPSGIYQLLAKVSDSQPSTVVLSSRSSEWSEAYTRHFGEFFSCEPLVVHMTPFNEDEQQLLFENYASGENFRLFHNEVARFDLNSLLPNPQFLKMFADAYIEGGRQFTNKNAIFELAVERLAKESNPAISSRGELSFDKKIKLAEEVFAKLLLSGSDGISSSDINSERLYPRLGSLITDTIPVECILATRLFRPGEKTDQHAPVHKIIVEYCAANYMVKRLTASTNRLSLLQCLSIIAPNLTVRDELRGLVGWMAALGNQPIQEALIDRDPYAVLANGDPSRLLTSSKRRLLRQLRKIAEEDPYFRRNDIWRTFSAADFFTEDVIDELKELFIQNEEDGHLRGLLLELLADSKVIPLLANELRQLALLPDGNEYIRELACQRLLAIENYDHKENVDTLITEGSITSLEMAVYIINKQGVHNFNEHFLANFLHICAKLYPGHKNQLEGGGGKRYFIKHFISNLNLEMVECLLDNLTYDLICKCGKEPYACDCRNGISKIVGSLLDRFFELSLAPFRPEQIWGWIKNLNFHGNIGTKQSLAVRILKEDDSLRQGIIRIIFEKETDRNRIREIHWYKCSWHCHSGLQLQLQDHKFIADIAFGVNNIALWSHFIATHQFNRDSINKGFDELRRHMKLQAREKPAFLYAWSRSNRTAQELVQQHRQTPGFSSRGMKRRHKKRDDIRKANIKYLQDNRELIEGGKHWECLLQFADLVLEQPTEIEHAFGDETIVRNALCNCLDFIEPHIPNLQELAKLQCESKSKLSEKILYAACLEIHRTQGSLEGIKSNLLAALRIHLDMHYSSVTNEERETLKKEVNKWLFPDIEAAESFLRAYVEPQLNIKGCMHPKVSWLRYDASFEPLKASLPLEWLQRFHEISISSMNELFELAAEFGERKELEALVMQRCKELLFSQLNKTNDDKLEERRTFWLLRAFYFLEVPPYNYRDWLKENKNLIIPLKERSEWISRKSHPYWPILSSIKIEAIFDAFIEVWPKVDLPDHWGTSSPVGENAYRFLTEVIWNIGKDEPDASIPVLDRLLYDQRYEDFYPALKSIRSSQLRKKALKDFEAPTPKDVVALLDGGEIATVEGLRALLLEELHIYQVDLNGSETTSKDIFYETGKHLGEVDATLRIADRMRLRLEHKGITVTPEHQLKNANRCDFTCAKVLNNQRKLLVTEVKGQWHRELYSAASEQLHERYSIHPNAEQQGVYLVLWFGEHEDIAGKRTHSIKNAQELKESIEIEIPLELKGLIDVFVLDVSKS</sequence>
<gene>
    <name evidence="1" type="primary">STY4671</name>
    <name evidence="1" type="ORF">NCTC12420_04383</name>
</gene>
<dbReference type="Proteomes" id="UP000254220">
    <property type="component" value="Unassembled WGS sequence"/>
</dbReference>
<dbReference type="InterPro" id="IPR027417">
    <property type="entry name" value="P-loop_NTPase"/>
</dbReference>
<dbReference type="EMBL" id="UGYB01000001">
    <property type="protein sequence ID" value="SUI04523.1"/>
    <property type="molecule type" value="Genomic_DNA"/>
</dbReference>
<protein>
    <submittedName>
        <fullName evidence="1">Putative membrane protein</fullName>
    </submittedName>
</protein>
<proteinExistence type="predicted"/>
<evidence type="ECO:0000313" key="2">
    <source>
        <dbReference type="Proteomes" id="UP000254220"/>
    </source>
</evidence>
<organism evidence="1 2">
    <name type="scientific">Salmonella enterica subsp. indica</name>
    <dbReference type="NCBI Taxonomy" id="59207"/>
    <lineage>
        <taxon>Bacteria</taxon>
        <taxon>Pseudomonadati</taxon>
        <taxon>Pseudomonadota</taxon>
        <taxon>Gammaproteobacteria</taxon>
        <taxon>Enterobacterales</taxon>
        <taxon>Enterobacteriaceae</taxon>
        <taxon>Salmonella</taxon>
    </lineage>
</organism>
<evidence type="ECO:0000313" key="1">
    <source>
        <dbReference type="EMBL" id="SUI04523.1"/>
    </source>
</evidence>
<dbReference type="SUPFAM" id="SSF52540">
    <property type="entry name" value="P-loop containing nucleoside triphosphate hydrolases"/>
    <property type="match status" value="1"/>
</dbReference>
<name>A0A379XVI9_SALER</name>
<dbReference type="RefSeq" id="WP_079776758.1">
    <property type="nucleotide sequence ID" value="NZ_DADWZK010000004.1"/>
</dbReference>
<accession>A0A379XVI9</accession>
<reference evidence="1 2" key="1">
    <citation type="submission" date="2018-06" db="EMBL/GenBank/DDBJ databases">
        <authorList>
            <consortium name="Pathogen Informatics"/>
            <person name="Doyle S."/>
        </authorList>
    </citation>
    <scope>NUCLEOTIDE SEQUENCE [LARGE SCALE GENOMIC DNA]</scope>
    <source>
        <strain evidence="1 2">NCTC12420</strain>
    </source>
</reference>